<accession>A0ACB7ZRU9</accession>
<keyword evidence="2" id="KW-1185">Reference proteome</keyword>
<proteinExistence type="predicted"/>
<organism evidence="1 2">
    <name type="scientific">Hygrophoropsis aurantiaca</name>
    <dbReference type="NCBI Taxonomy" id="72124"/>
    <lineage>
        <taxon>Eukaryota</taxon>
        <taxon>Fungi</taxon>
        <taxon>Dikarya</taxon>
        <taxon>Basidiomycota</taxon>
        <taxon>Agaricomycotina</taxon>
        <taxon>Agaricomycetes</taxon>
        <taxon>Agaricomycetidae</taxon>
        <taxon>Boletales</taxon>
        <taxon>Coniophorineae</taxon>
        <taxon>Hygrophoropsidaceae</taxon>
        <taxon>Hygrophoropsis</taxon>
    </lineage>
</organism>
<protein>
    <submittedName>
        <fullName evidence="1">Uncharacterized protein</fullName>
    </submittedName>
</protein>
<gene>
    <name evidence="1" type="ORF">BJ138DRAFT_1120248</name>
</gene>
<evidence type="ECO:0000313" key="1">
    <source>
        <dbReference type="EMBL" id="KAH7903569.1"/>
    </source>
</evidence>
<sequence>MLPLPALLVIEQDDERVDVPHPTAGEVVGLDKTKHDLWRRNFGPGDGWERDSEGDTVMENETQANNKYAPFTSETDWRIACWAVQEGIGQKSLDWLLAIPKGESRAIV</sequence>
<evidence type="ECO:0000313" key="2">
    <source>
        <dbReference type="Proteomes" id="UP000790377"/>
    </source>
</evidence>
<dbReference type="Proteomes" id="UP000790377">
    <property type="component" value="Unassembled WGS sequence"/>
</dbReference>
<comment type="caution">
    <text evidence="1">The sequence shown here is derived from an EMBL/GenBank/DDBJ whole genome shotgun (WGS) entry which is preliminary data.</text>
</comment>
<dbReference type="EMBL" id="MU268884">
    <property type="protein sequence ID" value="KAH7903569.1"/>
    <property type="molecule type" value="Genomic_DNA"/>
</dbReference>
<name>A0ACB7ZRU9_9AGAM</name>
<reference evidence="1" key="1">
    <citation type="journal article" date="2021" name="New Phytol.">
        <title>Evolutionary innovations through gain and loss of genes in the ectomycorrhizal Boletales.</title>
        <authorList>
            <person name="Wu G."/>
            <person name="Miyauchi S."/>
            <person name="Morin E."/>
            <person name="Kuo A."/>
            <person name="Drula E."/>
            <person name="Varga T."/>
            <person name="Kohler A."/>
            <person name="Feng B."/>
            <person name="Cao Y."/>
            <person name="Lipzen A."/>
            <person name="Daum C."/>
            <person name="Hundley H."/>
            <person name="Pangilinan J."/>
            <person name="Johnson J."/>
            <person name="Barry K."/>
            <person name="LaButti K."/>
            <person name="Ng V."/>
            <person name="Ahrendt S."/>
            <person name="Min B."/>
            <person name="Choi I.G."/>
            <person name="Park H."/>
            <person name="Plett J.M."/>
            <person name="Magnuson J."/>
            <person name="Spatafora J.W."/>
            <person name="Nagy L.G."/>
            <person name="Henrissat B."/>
            <person name="Grigoriev I.V."/>
            <person name="Yang Z.L."/>
            <person name="Xu J."/>
            <person name="Martin F.M."/>
        </authorList>
    </citation>
    <scope>NUCLEOTIDE SEQUENCE</scope>
    <source>
        <strain evidence="1">ATCC 28755</strain>
    </source>
</reference>